<keyword evidence="2" id="KW-0472">Membrane</keyword>
<sequence>MTSAPPAPYIPPGHPAAAVTLPRAEGSATDPTPPASAPVPPPAAPAPLLRSGDNAQRLAFGLYLVAAAASWIGQIWVGVDQVPWPYFIPIWAQIIIVALPAAVLDLGGVATMAIADWRRSEGETAWYWRTLSAIWVTLAVGVNVLGHRHQLLLSVLFGIFGVLAFAMALGHTEARRRDALKAKGLLPRPKPRYDDDVRKKEPDVVRLAEHLVVEEGYDQWPALDLARERVKTVAHRDALAAYLKSELTRMHAGDGALAGIVVGATRFDLLADQVMAQFDLGGWAAYIGTQMRPPADSDSPEHTGDDDADLSALLASAPGDLLRRIPSQAEDYDQWRWLWAKMKTDPAVKVEDFAREHNLSPRQAYWIRKVGGLRLLDSHLPPVARLLHVAKSATDPDWAALAGQPRPTLGAVTAPPPAPAGRPSGQADARQAVRAA</sequence>
<feature type="transmembrane region" description="Helical" evidence="2">
    <location>
        <begin position="126"/>
        <end position="145"/>
    </location>
</feature>
<feature type="transmembrane region" description="Helical" evidence="2">
    <location>
        <begin position="90"/>
        <end position="114"/>
    </location>
</feature>
<evidence type="ECO:0000313" key="4">
    <source>
        <dbReference type="Proteomes" id="UP000619293"/>
    </source>
</evidence>
<evidence type="ECO:0008006" key="5">
    <source>
        <dbReference type="Google" id="ProtNLM"/>
    </source>
</evidence>
<feature type="transmembrane region" description="Helical" evidence="2">
    <location>
        <begin position="58"/>
        <end position="78"/>
    </location>
</feature>
<evidence type="ECO:0000256" key="2">
    <source>
        <dbReference type="SAM" id="Phobius"/>
    </source>
</evidence>
<name>A0A8J3KC30_9ACTN</name>
<proteinExistence type="predicted"/>
<feature type="region of interest" description="Disordered" evidence="1">
    <location>
        <begin position="1"/>
        <end position="46"/>
    </location>
</feature>
<keyword evidence="2" id="KW-0812">Transmembrane</keyword>
<evidence type="ECO:0000256" key="1">
    <source>
        <dbReference type="SAM" id="MobiDB-lite"/>
    </source>
</evidence>
<dbReference type="AlphaFoldDB" id="A0A8J3KC30"/>
<dbReference type="RefSeq" id="WP_191844001.1">
    <property type="nucleotide sequence ID" value="NZ_BAAALB010000041.1"/>
</dbReference>
<keyword evidence="4" id="KW-1185">Reference proteome</keyword>
<dbReference type="Proteomes" id="UP000619293">
    <property type="component" value="Unassembled WGS sequence"/>
</dbReference>
<dbReference type="EMBL" id="BONG01000079">
    <property type="protein sequence ID" value="GIF94023.1"/>
    <property type="molecule type" value="Genomic_DNA"/>
</dbReference>
<feature type="compositionally biased region" description="Pro residues" evidence="1">
    <location>
        <begin position="31"/>
        <end position="45"/>
    </location>
</feature>
<feature type="compositionally biased region" description="Pro residues" evidence="1">
    <location>
        <begin position="1"/>
        <end position="14"/>
    </location>
</feature>
<feature type="transmembrane region" description="Helical" evidence="2">
    <location>
        <begin position="151"/>
        <end position="170"/>
    </location>
</feature>
<comment type="caution">
    <text evidence="3">The sequence shown here is derived from an EMBL/GenBank/DDBJ whole genome shotgun (WGS) entry which is preliminary data.</text>
</comment>
<gene>
    <name evidence="3" type="ORF">Cch02nite_74670</name>
</gene>
<accession>A0A8J3KC30</accession>
<keyword evidence="2" id="KW-1133">Transmembrane helix</keyword>
<organism evidence="3 4">
    <name type="scientific">Catellatospora chokoriensis</name>
    <dbReference type="NCBI Taxonomy" id="310353"/>
    <lineage>
        <taxon>Bacteria</taxon>
        <taxon>Bacillati</taxon>
        <taxon>Actinomycetota</taxon>
        <taxon>Actinomycetes</taxon>
        <taxon>Micromonosporales</taxon>
        <taxon>Micromonosporaceae</taxon>
        <taxon>Catellatospora</taxon>
    </lineage>
</organism>
<evidence type="ECO:0000313" key="3">
    <source>
        <dbReference type="EMBL" id="GIF94023.1"/>
    </source>
</evidence>
<reference evidence="3 4" key="1">
    <citation type="submission" date="2021-01" db="EMBL/GenBank/DDBJ databases">
        <title>Whole genome shotgun sequence of Catellatospora chokoriensis NBRC 107358.</title>
        <authorList>
            <person name="Komaki H."/>
            <person name="Tamura T."/>
        </authorList>
    </citation>
    <scope>NUCLEOTIDE SEQUENCE [LARGE SCALE GENOMIC DNA]</scope>
    <source>
        <strain evidence="3 4">NBRC 107358</strain>
    </source>
</reference>
<feature type="region of interest" description="Disordered" evidence="1">
    <location>
        <begin position="400"/>
        <end position="436"/>
    </location>
</feature>
<protein>
    <recommendedName>
        <fullName evidence="5">DUF2637 domain-containing protein</fullName>
    </recommendedName>
</protein>